<name>A0A9Q8CDS7_9STAP</name>
<dbReference type="Proteomes" id="UP000295280">
    <property type="component" value="Unassembled WGS sequence"/>
</dbReference>
<comment type="caution">
    <text evidence="1">The sequence shown here is derived from an EMBL/GenBank/DDBJ whole genome shotgun (WGS) entry which is preliminary data.</text>
</comment>
<evidence type="ECO:0000313" key="2">
    <source>
        <dbReference type="Proteomes" id="UP000295280"/>
    </source>
</evidence>
<dbReference type="CDD" id="cd03424">
    <property type="entry name" value="NUDIX_ADPRase_Nudt5_UGPPase_Nudt14"/>
    <property type="match status" value="1"/>
</dbReference>
<gene>
    <name evidence="1" type="ORF">ERX40_08475</name>
</gene>
<evidence type="ECO:0000313" key="1">
    <source>
        <dbReference type="EMBL" id="TDM00833.1"/>
    </source>
</evidence>
<reference evidence="1 2" key="1">
    <citation type="submission" date="2019-01" db="EMBL/GenBank/DDBJ databases">
        <title>Draft genome sequences of the type strains of six Macrococcus species.</title>
        <authorList>
            <person name="Mazhar S."/>
            <person name="Altermann E."/>
            <person name="Hill C."/>
            <person name="Mcauliffe O."/>
        </authorList>
    </citation>
    <scope>NUCLEOTIDE SEQUENCE [LARGE SCALE GENOMIC DNA]</scope>
    <source>
        <strain evidence="1 2">ATCC 51828</strain>
    </source>
</reference>
<organism evidence="1 2">
    <name type="scientific">Macrococcus carouselicus</name>
    <dbReference type="NCBI Taxonomy" id="69969"/>
    <lineage>
        <taxon>Bacteria</taxon>
        <taxon>Bacillati</taxon>
        <taxon>Bacillota</taxon>
        <taxon>Bacilli</taxon>
        <taxon>Bacillales</taxon>
        <taxon>Staphylococcaceae</taxon>
        <taxon>Macrococcus</taxon>
    </lineage>
</organism>
<dbReference type="InterPro" id="IPR015797">
    <property type="entry name" value="NUDIX_hydrolase-like_dom_sf"/>
</dbReference>
<dbReference type="AlphaFoldDB" id="A0A9Q8CDS7"/>
<sequence length="93" mass="10506">MVLAAERELLEETGYTGQGRLIGTMMPNPAIQTNRCYTVLIEETVNTGQDSPDDFEEIETILLSSEEVKHAIRCGEMQNALHITSLYQYELQL</sequence>
<dbReference type="RefSeq" id="WP_133418065.1">
    <property type="nucleotide sequence ID" value="NZ_SCWD01000003.1"/>
</dbReference>
<accession>A0A9Q8CDS7</accession>
<proteinExistence type="predicted"/>
<dbReference type="OrthoDB" id="9806150at2"/>
<dbReference type="EMBL" id="SCWD01000003">
    <property type="protein sequence ID" value="TDM00833.1"/>
    <property type="molecule type" value="Genomic_DNA"/>
</dbReference>
<evidence type="ECO:0008006" key="3">
    <source>
        <dbReference type="Google" id="ProtNLM"/>
    </source>
</evidence>
<dbReference type="Gene3D" id="3.90.79.10">
    <property type="entry name" value="Nucleoside Triphosphate Pyrophosphohydrolase"/>
    <property type="match status" value="1"/>
</dbReference>
<keyword evidence="2" id="KW-1185">Reference proteome</keyword>
<dbReference type="SUPFAM" id="SSF55811">
    <property type="entry name" value="Nudix"/>
    <property type="match status" value="1"/>
</dbReference>
<protein>
    <recommendedName>
        <fullName evidence="3">NUDIX hydrolase</fullName>
    </recommendedName>
</protein>